<name>A0ABR5SFD6_9BACT</name>
<comment type="caution">
    <text evidence="10">The sequence shown here is derived from an EMBL/GenBank/DDBJ whole genome shotgun (WGS) entry which is preliminary data.</text>
</comment>
<dbReference type="InterPro" id="IPR013785">
    <property type="entry name" value="Aldolase_TIM"/>
</dbReference>
<evidence type="ECO:0000313" key="11">
    <source>
        <dbReference type="Proteomes" id="UP000060487"/>
    </source>
</evidence>
<comment type="pathway">
    <text evidence="3">Carbohydrate biosynthesis; 3-deoxy-D-manno-octulosonate biosynthesis; 3-deoxy-D-manno-octulosonate from D-ribulose 5-phosphate: step 2/3.</text>
</comment>
<comment type="catalytic activity">
    <reaction evidence="8">
        <text>D-arabinose 5-phosphate + phosphoenolpyruvate + H2O = 3-deoxy-alpha-D-manno-2-octulosonate-8-phosphate + phosphate</text>
        <dbReference type="Rhea" id="RHEA:14053"/>
        <dbReference type="ChEBI" id="CHEBI:15377"/>
        <dbReference type="ChEBI" id="CHEBI:43474"/>
        <dbReference type="ChEBI" id="CHEBI:57693"/>
        <dbReference type="ChEBI" id="CHEBI:58702"/>
        <dbReference type="ChEBI" id="CHEBI:85985"/>
        <dbReference type="EC" id="2.5.1.55"/>
    </reaction>
</comment>
<evidence type="ECO:0000256" key="8">
    <source>
        <dbReference type="ARBA" id="ARBA00049112"/>
    </source>
</evidence>
<evidence type="ECO:0000256" key="2">
    <source>
        <dbReference type="ARBA" id="ARBA00004756"/>
    </source>
</evidence>
<dbReference type="SUPFAM" id="SSF51569">
    <property type="entry name" value="Aldolase"/>
    <property type="match status" value="1"/>
</dbReference>
<comment type="pathway">
    <text evidence="2">Bacterial outer membrane biogenesis; lipopolysaccharide biosynthesis.</text>
</comment>
<protein>
    <recommendedName>
        <fullName evidence="5">3-deoxy-8-phosphooctulonate synthase</fullName>
        <ecNumber evidence="5">2.5.1.55</ecNumber>
    </recommendedName>
</protein>
<sequence length="305" mass="32895">MEAAELMDIENILNNGKLIIIAGPCVIETREIVMETARTLSEICGRLGLSFIFKSSYDKANRTSLKGYRGLGSLAADDSADRLSEFDDIRKDSMKKGLELLDEVRKIFKLCVTTDVHSPEEAKEAAAVVDLLQIPAFLCRQTDLLTTASRTGRAVNVKKGQFLAPWDVKNILAKLNSAGSGPFLLTERGTTFGYNNLVVDFRSIPIMSSFGCKVIFDATHSVQLPGGSGDSSSGQREFVPTLALAGVAAGASGLFLEIHPDPDKALCDGPNMLELKNAETLLSTAADIHRTVNGYKSSMFKSALV</sequence>
<keyword evidence="11" id="KW-1185">Reference proteome</keyword>
<keyword evidence="6" id="KW-0963">Cytoplasm</keyword>
<dbReference type="Proteomes" id="UP000060487">
    <property type="component" value="Unassembled WGS sequence"/>
</dbReference>
<evidence type="ECO:0000259" key="9">
    <source>
        <dbReference type="Pfam" id="PF00793"/>
    </source>
</evidence>
<accession>A0ABR5SFD6</accession>
<evidence type="ECO:0000313" key="10">
    <source>
        <dbReference type="EMBL" id="KWT85918.1"/>
    </source>
</evidence>
<feature type="domain" description="DAHP synthetase I/KDSA" evidence="9">
    <location>
        <begin position="15"/>
        <end position="288"/>
    </location>
</feature>
<evidence type="ECO:0000256" key="7">
    <source>
        <dbReference type="ARBA" id="ARBA00022679"/>
    </source>
</evidence>
<dbReference type="InterPro" id="IPR006269">
    <property type="entry name" value="KDO8P_synthase"/>
</dbReference>
<comment type="similarity">
    <text evidence="4">Belongs to the KdsA family.</text>
</comment>
<reference evidence="10 11" key="1">
    <citation type="submission" date="2015-11" db="EMBL/GenBank/DDBJ databases">
        <authorList>
            <person name="Lin W."/>
        </authorList>
    </citation>
    <scope>NUCLEOTIDE SEQUENCE [LARGE SCALE GENOMIC DNA]</scope>
    <source>
        <strain evidence="10 11">HCH-1</strain>
    </source>
</reference>
<evidence type="ECO:0000256" key="6">
    <source>
        <dbReference type="ARBA" id="ARBA00022490"/>
    </source>
</evidence>
<dbReference type="EC" id="2.5.1.55" evidence="5"/>
<dbReference type="Pfam" id="PF00793">
    <property type="entry name" value="DAHP_synth_1"/>
    <property type="match status" value="1"/>
</dbReference>
<dbReference type="PANTHER" id="PTHR21057">
    <property type="entry name" value="PHOSPHO-2-DEHYDRO-3-DEOXYHEPTONATE ALDOLASE"/>
    <property type="match status" value="1"/>
</dbReference>
<dbReference type="Gene3D" id="3.20.20.70">
    <property type="entry name" value="Aldolase class I"/>
    <property type="match status" value="1"/>
</dbReference>
<dbReference type="InterPro" id="IPR006218">
    <property type="entry name" value="DAHP1/KDSA"/>
</dbReference>
<gene>
    <name evidence="10" type="primary">kdsA</name>
    <name evidence="10" type="ORF">ASN18_1628</name>
</gene>
<proteinExistence type="inferred from homology"/>
<dbReference type="EMBL" id="LNQR01000058">
    <property type="protein sequence ID" value="KWT85918.1"/>
    <property type="molecule type" value="Genomic_DNA"/>
</dbReference>
<keyword evidence="7 10" id="KW-0808">Transferase</keyword>
<evidence type="ECO:0000256" key="4">
    <source>
        <dbReference type="ARBA" id="ARBA00010499"/>
    </source>
</evidence>
<organism evidence="10 11">
    <name type="scientific">Candidatus Magnetominusculus xianensis</name>
    <dbReference type="NCBI Taxonomy" id="1748249"/>
    <lineage>
        <taxon>Bacteria</taxon>
        <taxon>Pseudomonadati</taxon>
        <taxon>Nitrospirota</taxon>
        <taxon>Nitrospiria</taxon>
        <taxon>Nitrospirales</taxon>
        <taxon>Nitrospiraceae</taxon>
        <taxon>Candidatus Magnetominusculus</taxon>
    </lineage>
</organism>
<evidence type="ECO:0000256" key="3">
    <source>
        <dbReference type="ARBA" id="ARBA00004845"/>
    </source>
</evidence>
<dbReference type="NCBIfam" id="NF003543">
    <property type="entry name" value="PRK05198.1"/>
    <property type="match status" value="1"/>
</dbReference>
<comment type="subcellular location">
    <subcellularLocation>
        <location evidence="1">Cytoplasm</location>
    </subcellularLocation>
</comment>
<evidence type="ECO:0000256" key="1">
    <source>
        <dbReference type="ARBA" id="ARBA00004496"/>
    </source>
</evidence>
<evidence type="ECO:0000256" key="5">
    <source>
        <dbReference type="ARBA" id="ARBA00012693"/>
    </source>
</evidence>
<dbReference type="GO" id="GO:0008676">
    <property type="term" value="F:3-deoxy-8-phosphooctulonate synthase activity"/>
    <property type="evidence" value="ECO:0007669"/>
    <property type="project" value="UniProtKB-EC"/>
</dbReference>